<comment type="similarity">
    <text evidence="1">Belongs to the gamma-glutamylcyclotransferase family.</text>
</comment>
<protein>
    <submittedName>
        <fullName evidence="3">Gamma-glutamylcyclotransferase</fullName>
    </submittedName>
</protein>
<dbReference type="PANTHER" id="PTHR12510">
    <property type="entry name" value="TROPONIN C-AKIN-1 PROTEIN"/>
    <property type="match status" value="1"/>
</dbReference>
<dbReference type="InterPro" id="IPR036568">
    <property type="entry name" value="GGCT-like_sf"/>
</dbReference>
<dbReference type="Gene3D" id="3.10.490.10">
    <property type="entry name" value="Gamma-glutamyl cyclotransferase-like"/>
    <property type="match status" value="2"/>
</dbReference>
<evidence type="ECO:0000313" key="5">
    <source>
        <dbReference type="Proteomes" id="UP000276741"/>
    </source>
</evidence>
<dbReference type="KEGG" id="sacd:HS1genome_1191"/>
<dbReference type="OrthoDB" id="100169at2157"/>
<dbReference type="PANTHER" id="PTHR12510:SF4">
    <property type="entry name" value="GAMMA-GLUTAMYLAMINECYCLOTRANSFERASE"/>
    <property type="match status" value="1"/>
</dbReference>
<proteinExistence type="inferred from homology"/>
<reference evidence="4" key="4">
    <citation type="submission" date="2020-09" db="EMBL/GenBank/DDBJ databases">
        <authorList>
            <person name="Sun Q."/>
            <person name="Ohkuma M."/>
        </authorList>
    </citation>
    <scope>NUCLEOTIDE SEQUENCE</scope>
    <source>
        <strain evidence="4">JCM 31740</strain>
    </source>
</reference>
<keyword evidence="5" id="KW-1185">Reference proteome</keyword>
<accession>A0A348B3Q0</accession>
<dbReference type="InterPro" id="IPR009288">
    <property type="entry name" value="AIG2-like_dom"/>
</dbReference>
<evidence type="ECO:0000313" key="4">
    <source>
        <dbReference type="EMBL" id="GGT99921.1"/>
    </source>
</evidence>
<feature type="domain" description="Gamma-glutamylcyclotransferase AIG2-like" evidence="2">
    <location>
        <begin position="176"/>
        <end position="237"/>
    </location>
</feature>
<dbReference type="Proteomes" id="UP000276741">
    <property type="component" value="Chromosome"/>
</dbReference>
<dbReference type="Pfam" id="PF06094">
    <property type="entry name" value="GGACT"/>
    <property type="match status" value="2"/>
</dbReference>
<dbReference type="InterPro" id="IPR013024">
    <property type="entry name" value="GGCT-like"/>
</dbReference>
<feature type="domain" description="Gamma-glutamylcyclotransferase AIG2-like" evidence="2">
    <location>
        <begin position="3"/>
        <end position="121"/>
    </location>
</feature>
<name>A0A348B3Q0_9CREN</name>
<dbReference type="GeneID" id="38666703"/>
<dbReference type="AlphaFoldDB" id="A0A348B3Q0"/>
<dbReference type="GO" id="GO:0016740">
    <property type="term" value="F:transferase activity"/>
    <property type="evidence" value="ECO:0007669"/>
    <property type="project" value="UniProtKB-KW"/>
</dbReference>
<dbReference type="Proteomes" id="UP000616143">
    <property type="component" value="Unassembled WGS sequence"/>
</dbReference>
<evidence type="ECO:0000313" key="3">
    <source>
        <dbReference type="EMBL" id="BBD72802.1"/>
    </source>
</evidence>
<dbReference type="RefSeq" id="WP_126450031.1">
    <property type="nucleotide sequence ID" value="NZ_AP018553.1"/>
</dbReference>
<dbReference type="EMBL" id="AP018553">
    <property type="protein sequence ID" value="BBD72802.1"/>
    <property type="molecule type" value="Genomic_DNA"/>
</dbReference>
<sequence>MLLFVYGTLRYGFELNHLLKDSRFVGLGYVDGFRMYDLGGYPGCIRGEGTVWGEVYEVNELLLRKLDEIEGYSGTPEDLYERASVTVNFDQKRRYRLSNVQMYVYRRSVEDKYVVRDGDFSSYVGMPRIINYFAYAENTNPEVMKQRGLTVIMKELRVFAPNFRIVFSVPCKWGLCASLREGEGQVCGYIYLTTTDQLAVLDRAEHYMSRYLRDSIPVLDEEGRRYFATAYFSEGGQEGTPSSEYLKLILDGLRRKWGEQCKTSGL</sequence>
<organism evidence="3 5">
    <name type="scientific">Sulfodiicoccus acidiphilus</name>
    <dbReference type="NCBI Taxonomy" id="1670455"/>
    <lineage>
        <taxon>Archaea</taxon>
        <taxon>Thermoproteota</taxon>
        <taxon>Thermoprotei</taxon>
        <taxon>Sulfolobales</taxon>
        <taxon>Sulfolobaceae</taxon>
        <taxon>Sulfodiicoccus</taxon>
    </lineage>
</organism>
<keyword evidence="3" id="KW-0808">Transferase</keyword>
<evidence type="ECO:0000259" key="2">
    <source>
        <dbReference type="Pfam" id="PF06094"/>
    </source>
</evidence>
<reference evidence="4" key="1">
    <citation type="journal article" date="2014" name="Int. J. Syst. Evol. Microbiol.">
        <title>Complete genome sequence of Corynebacterium casei LMG S-19264T (=DSM 44701T), isolated from a smear-ripened cheese.</title>
        <authorList>
            <consortium name="US DOE Joint Genome Institute (JGI-PGF)"/>
            <person name="Walter F."/>
            <person name="Albersmeier A."/>
            <person name="Kalinowski J."/>
            <person name="Ruckert C."/>
        </authorList>
    </citation>
    <scope>NUCLEOTIDE SEQUENCE</scope>
    <source>
        <strain evidence="4">JCM 31740</strain>
    </source>
</reference>
<dbReference type="CDD" id="cd06661">
    <property type="entry name" value="GGCT_like"/>
    <property type="match status" value="2"/>
</dbReference>
<evidence type="ECO:0000256" key="1">
    <source>
        <dbReference type="ARBA" id="ARBA00008861"/>
    </source>
</evidence>
<dbReference type="SUPFAM" id="SSF110857">
    <property type="entry name" value="Gamma-glutamyl cyclotransferase-like"/>
    <property type="match status" value="2"/>
</dbReference>
<dbReference type="InterPro" id="IPR039126">
    <property type="entry name" value="GGACT"/>
</dbReference>
<dbReference type="GO" id="GO:0005829">
    <property type="term" value="C:cytosol"/>
    <property type="evidence" value="ECO:0007669"/>
    <property type="project" value="TreeGrafter"/>
</dbReference>
<reference evidence="3" key="3">
    <citation type="journal article" date="2019" name="BMC Res. Notes">
        <title>Complete genome sequence of the Sulfodiicoccus acidiphilus strain HS-1T, the first crenarchaeon that lacks polB3, isolated from an acidic hot spring in Ohwaku-dani, Hakone, Japan.</title>
        <authorList>
            <person name="Sakai H.D."/>
            <person name="Kurosawa N."/>
        </authorList>
    </citation>
    <scope>NUCLEOTIDE SEQUENCE</scope>
    <source>
        <strain evidence="3">HS-1</strain>
    </source>
</reference>
<dbReference type="GO" id="GO:0061929">
    <property type="term" value="F:gamma-glutamylaminecyclotransferase activity"/>
    <property type="evidence" value="ECO:0007669"/>
    <property type="project" value="InterPro"/>
</dbReference>
<dbReference type="EMBL" id="BMQS01000015">
    <property type="protein sequence ID" value="GGT99921.1"/>
    <property type="molecule type" value="Genomic_DNA"/>
</dbReference>
<gene>
    <name evidence="4" type="ORF">GCM10007116_16640</name>
    <name evidence="3" type="ORF">HS1genome_1191</name>
</gene>
<reference evidence="5" key="2">
    <citation type="submission" date="2018-04" db="EMBL/GenBank/DDBJ databases">
        <title>Complete genome sequence of Sulfodiicoccus acidiphilus strain HS-1.</title>
        <authorList>
            <person name="Sakai H.D."/>
            <person name="Kurosawa N."/>
        </authorList>
    </citation>
    <scope>NUCLEOTIDE SEQUENCE [LARGE SCALE GENOMIC DNA]</scope>
    <source>
        <strain evidence="5">HS-1</strain>
    </source>
</reference>